<dbReference type="InterPro" id="IPR046539">
    <property type="entry name" value="DUF6604"/>
</dbReference>
<feature type="domain" description="DUF6604" evidence="2">
    <location>
        <begin position="2"/>
        <end position="178"/>
    </location>
</feature>
<keyword evidence="3" id="KW-1185">Reference proteome</keyword>
<dbReference type="Pfam" id="PF20253">
    <property type="entry name" value="DUF6604"/>
    <property type="match status" value="1"/>
</dbReference>
<organism evidence="3 4">
    <name type="scientific">Pyricularia grisea</name>
    <name type="common">Crabgrass-specific blast fungus</name>
    <name type="synonym">Magnaporthe grisea</name>
    <dbReference type="NCBI Taxonomy" id="148305"/>
    <lineage>
        <taxon>Eukaryota</taxon>
        <taxon>Fungi</taxon>
        <taxon>Dikarya</taxon>
        <taxon>Ascomycota</taxon>
        <taxon>Pezizomycotina</taxon>
        <taxon>Sordariomycetes</taxon>
        <taxon>Sordariomycetidae</taxon>
        <taxon>Magnaporthales</taxon>
        <taxon>Pyriculariaceae</taxon>
        <taxon>Pyricularia</taxon>
    </lineage>
</organism>
<protein>
    <recommendedName>
        <fullName evidence="2">DUF6604 domain-containing protein</fullName>
    </recommendedName>
</protein>
<evidence type="ECO:0000313" key="4">
    <source>
        <dbReference type="RefSeq" id="XP_030976260.1"/>
    </source>
</evidence>
<accession>A0A6P8AMX4</accession>
<evidence type="ECO:0000259" key="2">
    <source>
        <dbReference type="Pfam" id="PF20253"/>
    </source>
</evidence>
<reference evidence="4" key="3">
    <citation type="submission" date="2025-08" db="UniProtKB">
        <authorList>
            <consortium name="RefSeq"/>
        </authorList>
    </citation>
    <scope>IDENTIFICATION</scope>
    <source>
        <strain evidence="4">NI907</strain>
    </source>
</reference>
<dbReference type="PANTHER" id="PTHR38795:SF1">
    <property type="entry name" value="DUF6604 DOMAIN-CONTAINING PROTEIN"/>
    <property type="match status" value="1"/>
</dbReference>
<dbReference type="KEGG" id="pgri:PgNI_12321"/>
<reference evidence="4" key="2">
    <citation type="submission" date="2019-10" db="EMBL/GenBank/DDBJ databases">
        <authorList>
            <consortium name="NCBI Genome Project"/>
        </authorList>
    </citation>
    <scope>NUCLEOTIDE SEQUENCE</scope>
    <source>
        <strain evidence="4">NI907</strain>
    </source>
</reference>
<gene>
    <name evidence="4" type="ORF">PgNI_12321</name>
</gene>
<evidence type="ECO:0000256" key="1">
    <source>
        <dbReference type="SAM" id="MobiDB-lite"/>
    </source>
</evidence>
<proteinExistence type="predicted"/>
<dbReference type="PANTHER" id="PTHR38795">
    <property type="entry name" value="DUF6604 DOMAIN-CONTAINING PROTEIN"/>
    <property type="match status" value="1"/>
</dbReference>
<dbReference type="AlphaFoldDB" id="A0A6P8AMX4"/>
<reference evidence="4" key="1">
    <citation type="journal article" date="2019" name="Mol. Biol. Evol.">
        <title>Blast fungal genomes show frequent chromosomal changes, gene gains and losses, and effector gene turnover.</title>
        <authorList>
            <person name="Gomez Luciano L.B."/>
            <person name="Jason Tsai I."/>
            <person name="Chuma I."/>
            <person name="Tosa Y."/>
            <person name="Chen Y.H."/>
            <person name="Li J.Y."/>
            <person name="Li M.Y."/>
            <person name="Jade Lu M.Y."/>
            <person name="Nakayashiki H."/>
            <person name="Li W.H."/>
        </authorList>
    </citation>
    <scope>NUCLEOTIDE SEQUENCE</scope>
    <source>
        <strain evidence="4">NI907</strain>
    </source>
</reference>
<feature type="compositionally biased region" description="Basic and acidic residues" evidence="1">
    <location>
        <begin position="60"/>
        <end position="73"/>
    </location>
</feature>
<sequence>MLNVAKRAIALHNNVTLWFLGWDRDAVDKRHAHFIQVLEEICELLSWETTPSSGSTSTAHPDKKPTGIVEDHDSSAPAWVNRLASLVVEDAEDELAASTTTSVVQLEVVENDAEEPDDDFLSQSFFRILCLLHDLSNWRRFLSDTWTEYSCSKVDLATAAVVTDTALQLARDLVQDVLEDLQHQFPVGGVGLQQLVVSVAAQRAGISLHPSLSQQGGLPYNEELADIAEFAFFPTGVLLQSFLAVLQNDNIPVYKPGYYGSYNAKADRPKMSVVEKFNEDKILLLELLPEYCVVANFGALLPVRDEITADFV</sequence>
<dbReference type="RefSeq" id="XP_030976260.1">
    <property type="nucleotide sequence ID" value="XM_031132273.1"/>
</dbReference>
<feature type="region of interest" description="Disordered" evidence="1">
    <location>
        <begin position="51"/>
        <end position="73"/>
    </location>
</feature>
<dbReference type="Proteomes" id="UP000515153">
    <property type="component" value="Unplaced"/>
</dbReference>
<dbReference type="GeneID" id="41967178"/>
<evidence type="ECO:0000313" key="3">
    <source>
        <dbReference type="Proteomes" id="UP000515153"/>
    </source>
</evidence>
<name>A0A6P8AMX4_PYRGI</name>